<organism evidence="1 2">
    <name type="scientific">Yersinia rochesterensis</name>
    <dbReference type="NCBI Taxonomy" id="1604335"/>
    <lineage>
        <taxon>Bacteria</taxon>
        <taxon>Pseudomonadati</taxon>
        <taxon>Pseudomonadota</taxon>
        <taxon>Gammaproteobacteria</taxon>
        <taxon>Enterobacterales</taxon>
        <taxon>Yersiniaceae</taxon>
        <taxon>Yersinia</taxon>
    </lineage>
</organism>
<dbReference type="Pfam" id="PF04237">
    <property type="entry name" value="YjbR"/>
    <property type="match status" value="1"/>
</dbReference>
<evidence type="ECO:0000313" key="2">
    <source>
        <dbReference type="Proteomes" id="UP000031883"/>
    </source>
</evidence>
<dbReference type="InterPro" id="IPR038056">
    <property type="entry name" value="YjbR-like_sf"/>
</dbReference>
<dbReference type="Gene3D" id="3.90.1150.30">
    <property type="match status" value="1"/>
</dbReference>
<dbReference type="PANTHER" id="PTHR35145:SF1">
    <property type="entry name" value="CYTOPLASMIC PROTEIN"/>
    <property type="match status" value="1"/>
</dbReference>
<dbReference type="EMBL" id="CP009997">
    <property type="protein sequence ID" value="AJJ36228.1"/>
    <property type="molecule type" value="Genomic_DNA"/>
</dbReference>
<keyword evidence="2" id="KW-1185">Reference proteome</keyword>
<dbReference type="InterPro" id="IPR007351">
    <property type="entry name" value="YjbR"/>
</dbReference>
<reference evidence="1 2" key="1">
    <citation type="journal article" date="2015" name="Genome Announc.">
        <title>Thirty-Two Complete Genome Assemblies of Nine Yersinia Species, Including Y. pestis, Y. pseudotuberculosis, and Y. enterocolitica.</title>
        <authorList>
            <person name="Johnson S.L."/>
            <person name="Daligault H.E."/>
            <person name="Davenport K.W."/>
            <person name="Jaissle J."/>
            <person name="Frey K.G."/>
            <person name="Ladner J.T."/>
            <person name="Broomall S.M."/>
            <person name="Bishop-Lilly K.A."/>
            <person name="Bruce D.C."/>
            <person name="Coyne S.R."/>
            <person name="Gibbons H.S."/>
            <person name="Lo C.C."/>
            <person name="Munk A.C."/>
            <person name="Rosenzweig C.N."/>
            <person name="Koroleva G.I."/>
            <person name="Palacios G.F."/>
            <person name="Redden C.L."/>
            <person name="Xu Y."/>
            <person name="Minogue T.D."/>
            <person name="Chain P.S."/>
        </authorList>
    </citation>
    <scope>NUCLEOTIDE SEQUENCE [LARGE SCALE GENOMIC DNA]</scope>
    <source>
        <strain evidence="1 2">Y231</strain>
    </source>
</reference>
<dbReference type="GeneID" id="82550965"/>
<proteinExistence type="predicted"/>
<dbReference type="InterPro" id="IPR058532">
    <property type="entry name" value="YjbR/MT2646/Rv2570-like"/>
</dbReference>
<dbReference type="SUPFAM" id="SSF142906">
    <property type="entry name" value="YjbR-like"/>
    <property type="match status" value="1"/>
</dbReference>
<protein>
    <submittedName>
        <fullName evidence="1">YjbR family protein</fullName>
    </submittedName>
</protein>
<evidence type="ECO:0000313" key="1">
    <source>
        <dbReference type="EMBL" id="AJJ36228.1"/>
    </source>
</evidence>
<gene>
    <name evidence="1" type="ORF">CH54_664</name>
</gene>
<accession>A0ABN4FMI7</accession>
<dbReference type="RefSeq" id="WP_230852388.1">
    <property type="nucleotide sequence ID" value="NZ_CABHXM010000014.1"/>
</dbReference>
<sequence>MENDKRHKIHALAWIFHFTTLMYFYKSATRNKYKGSTAATQCRTAKSKENLLRTADGSSPAFAVGFQIIKFLTSNQPLTFNHNSEITMPLEVTMLLLFKNKKAIPQCLLSYGFTVFGDDYHYRTRLLNGQFEMVITVSKLEQVTATLTDIGSNEEYVLHLVAGSCGAFVGSVRAEYGKVLSDIAKKCFEPDIFNSDQAQAVIQYIRSKYGDALEFLWEKSPTSAIWRRADNAKWYGALLLIPKSKLGVDDSAPCDVLNLRASPETVARLIDNMRYFPAYHMNKKHWLSLCLENSLSLEELYLRIDHSYALATKYKFNGGSMPAVASQLED</sequence>
<dbReference type="Proteomes" id="UP000031883">
    <property type="component" value="Chromosome"/>
</dbReference>
<name>A0ABN4FMI7_9GAMM</name>
<dbReference type="PANTHER" id="PTHR35145">
    <property type="entry name" value="CYTOPLASMIC PROTEIN-RELATED"/>
    <property type="match status" value="1"/>
</dbReference>